<keyword evidence="2" id="KW-1185">Reference proteome</keyword>
<protein>
    <submittedName>
        <fullName evidence="1">Uncharacterized protein</fullName>
    </submittedName>
</protein>
<dbReference type="Gene3D" id="1.25.10.10">
    <property type="entry name" value="Leucine-rich Repeat Variant"/>
    <property type="match status" value="2"/>
</dbReference>
<dbReference type="AlphaFoldDB" id="A0A699YMR6"/>
<name>A0A699YMR6_HAELA</name>
<dbReference type="SUPFAM" id="SSF48371">
    <property type="entry name" value="ARM repeat"/>
    <property type="match status" value="1"/>
</dbReference>
<proteinExistence type="predicted"/>
<gene>
    <name evidence="1" type="ORF">HaLaN_02157</name>
</gene>
<dbReference type="EMBL" id="BLLF01000090">
    <property type="protein sequence ID" value="GFH07369.1"/>
    <property type="molecule type" value="Genomic_DNA"/>
</dbReference>
<reference evidence="1 2" key="1">
    <citation type="submission" date="2020-02" db="EMBL/GenBank/DDBJ databases">
        <title>Draft genome sequence of Haematococcus lacustris strain NIES-144.</title>
        <authorList>
            <person name="Morimoto D."/>
            <person name="Nakagawa S."/>
            <person name="Yoshida T."/>
            <person name="Sawayama S."/>
        </authorList>
    </citation>
    <scope>NUCLEOTIDE SEQUENCE [LARGE SCALE GENOMIC DNA]</scope>
    <source>
        <strain evidence="1 2">NIES-144</strain>
    </source>
</reference>
<dbReference type="Proteomes" id="UP000485058">
    <property type="component" value="Unassembled WGS sequence"/>
</dbReference>
<comment type="caution">
    <text evidence="1">The sequence shown here is derived from an EMBL/GenBank/DDBJ whole genome shotgun (WGS) entry which is preliminary data.</text>
</comment>
<sequence length="278" mass="29325">MDRANRRAVQDCNCLDTVMRVVQSSSPSDTALQCSALDAVCSLVKSDDQQKELLWQHPGKARLLSLLAAKLPHSQLAEVLCMLRKLLEPGLLAAVAGVISPMMSHAAMLRALRLLKMCAEGGQHLHLAAWHTVVFKLVPLLREPGSCEATLDVLLTLSEQPSGAFRNIFMAAGAVSPLLTLMLHPNASIATTAACVVSCLSDSGLSQEQLCREASLLTLLRTLAASTYTDVLVGAVYTMNRLAAARPGVAPFLAAKGTVQLVAGLLGASNACPNPVPA</sequence>
<dbReference type="InterPro" id="IPR011989">
    <property type="entry name" value="ARM-like"/>
</dbReference>
<evidence type="ECO:0000313" key="2">
    <source>
        <dbReference type="Proteomes" id="UP000485058"/>
    </source>
</evidence>
<organism evidence="1 2">
    <name type="scientific">Haematococcus lacustris</name>
    <name type="common">Green alga</name>
    <name type="synonym">Haematococcus pluvialis</name>
    <dbReference type="NCBI Taxonomy" id="44745"/>
    <lineage>
        <taxon>Eukaryota</taxon>
        <taxon>Viridiplantae</taxon>
        <taxon>Chlorophyta</taxon>
        <taxon>core chlorophytes</taxon>
        <taxon>Chlorophyceae</taxon>
        <taxon>CS clade</taxon>
        <taxon>Chlamydomonadales</taxon>
        <taxon>Haematococcaceae</taxon>
        <taxon>Haematococcus</taxon>
    </lineage>
</organism>
<evidence type="ECO:0000313" key="1">
    <source>
        <dbReference type="EMBL" id="GFH07369.1"/>
    </source>
</evidence>
<accession>A0A699YMR6</accession>
<dbReference type="InterPro" id="IPR016024">
    <property type="entry name" value="ARM-type_fold"/>
</dbReference>